<reference evidence="7 8" key="1">
    <citation type="submission" date="2016-09" db="EMBL/GenBank/DDBJ databases">
        <title>Vagococcus teuberi sp. nov., isolated from the Malian artisanal sour milk fene.</title>
        <authorList>
            <person name="Wullschleger S."/>
            <person name="Seifert C."/>
            <person name="Baumgartner S."/>
            <person name="Lacroix C."/>
            <person name="Bonfoh B."/>
            <person name="Stevens M.J."/>
            <person name="Meile L."/>
        </authorList>
    </citation>
    <scope>NUCLEOTIDE SEQUENCE [LARGE SCALE GENOMIC DNA]</scope>
    <source>
        <strain evidence="7 8">DSM 21459</strain>
    </source>
</reference>
<accession>A0A1J0A3S1</accession>
<dbReference type="PIRSF" id="PIRSF002741">
    <property type="entry name" value="MppA"/>
    <property type="match status" value="1"/>
</dbReference>
<evidence type="ECO:0000313" key="7">
    <source>
        <dbReference type="EMBL" id="APB30577.1"/>
    </source>
</evidence>
<evidence type="ECO:0000256" key="3">
    <source>
        <dbReference type="ARBA" id="ARBA00022729"/>
    </source>
</evidence>
<dbReference type="OrthoDB" id="9796817at2"/>
<feature type="chain" id="PRO_5039169485" evidence="5">
    <location>
        <begin position="23"/>
        <end position="595"/>
    </location>
</feature>
<evidence type="ECO:0000256" key="2">
    <source>
        <dbReference type="ARBA" id="ARBA00022448"/>
    </source>
</evidence>
<dbReference type="PROSITE" id="PS51257">
    <property type="entry name" value="PROKAR_LIPOPROTEIN"/>
    <property type="match status" value="1"/>
</dbReference>
<keyword evidence="8" id="KW-1185">Reference proteome</keyword>
<dbReference type="EMBL" id="CP017267">
    <property type="protein sequence ID" value="APB30577.1"/>
    <property type="molecule type" value="Genomic_DNA"/>
</dbReference>
<organism evidence="7 8">
    <name type="scientific">Vagococcus teuberi</name>
    <dbReference type="NCBI Taxonomy" id="519472"/>
    <lineage>
        <taxon>Bacteria</taxon>
        <taxon>Bacillati</taxon>
        <taxon>Bacillota</taxon>
        <taxon>Bacilli</taxon>
        <taxon>Lactobacillales</taxon>
        <taxon>Enterococcaceae</taxon>
        <taxon>Vagococcus</taxon>
    </lineage>
</organism>
<proteinExistence type="inferred from homology"/>
<evidence type="ECO:0000256" key="5">
    <source>
        <dbReference type="SAM" id="SignalP"/>
    </source>
</evidence>
<dbReference type="PANTHER" id="PTHR30290">
    <property type="entry name" value="PERIPLASMIC BINDING COMPONENT OF ABC TRANSPORTER"/>
    <property type="match status" value="1"/>
</dbReference>
<feature type="signal peptide" evidence="5">
    <location>
        <begin position="1"/>
        <end position="22"/>
    </location>
</feature>
<dbReference type="InterPro" id="IPR039424">
    <property type="entry name" value="SBP_5"/>
</dbReference>
<keyword evidence="3 5" id="KW-0732">Signal</keyword>
<evidence type="ECO:0000256" key="4">
    <source>
        <dbReference type="SAM" id="MobiDB-lite"/>
    </source>
</evidence>
<dbReference type="SUPFAM" id="SSF53850">
    <property type="entry name" value="Periplasmic binding protein-like II"/>
    <property type="match status" value="1"/>
</dbReference>
<dbReference type="PANTHER" id="PTHR30290:SF9">
    <property type="entry name" value="OLIGOPEPTIDE-BINDING PROTEIN APPA"/>
    <property type="match status" value="1"/>
</dbReference>
<dbReference type="CDD" id="cd08510">
    <property type="entry name" value="PBP2_Lactococcal_OppA_like"/>
    <property type="match status" value="1"/>
</dbReference>
<dbReference type="Gene3D" id="3.10.105.10">
    <property type="entry name" value="Dipeptide-binding Protein, Domain 3"/>
    <property type="match status" value="1"/>
</dbReference>
<evidence type="ECO:0000256" key="1">
    <source>
        <dbReference type="ARBA" id="ARBA00005695"/>
    </source>
</evidence>
<feature type="domain" description="Solute-binding protein family 5" evidence="6">
    <location>
        <begin position="111"/>
        <end position="506"/>
    </location>
</feature>
<name>A0A1J0A3S1_9ENTE</name>
<dbReference type="Pfam" id="PF00496">
    <property type="entry name" value="SBP_bac_5"/>
    <property type="match status" value="1"/>
</dbReference>
<gene>
    <name evidence="7" type="ORF">BHY08_01280</name>
</gene>
<dbReference type="GO" id="GO:1904680">
    <property type="term" value="F:peptide transmembrane transporter activity"/>
    <property type="evidence" value="ECO:0007669"/>
    <property type="project" value="TreeGrafter"/>
</dbReference>
<feature type="compositionally biased region" description="Basic and acidic residues" evidence="4">
    <location>
        <begin position="27"/>
        <end position="44"/>
    </location>
</feature>
<dbReference type="STRING" id="519472.BHY08_01280"/>
<dbReference type="Gene3D" id="3.40.190.10">
    <property type="entry name" value="Periplasmic binding protein-like II"/>
    <property type="match status" value="1"/>
</dbReference>
<dbReference type="GO" id="GO:0043190">
    <property type="term" value="C:ATP-binding cassette (ABC) transporter complex"/>
    <property type="evidence" value="ECO:0007669"/>
    <property type="project" value="InterPro"/>
</dbReference>
<protein>
    <submittedName>
        <fullName evidence="7">Peptide ABC transporter substrate-binding protein</fullName>
    </submittedName>
</protein>
<dbReference type="Proteomes" id="UP000191200">
    <property type="component" value="Chromosome"/>
</dbReference>
<dbReference type="GO" id="GO:0015833">
    <property type="term" value="P:peptide transport"/>
    <property type="evidence" value="ECO:0007669"/>
    <property type="project" value="TreeGrafter"/>
</dbReference>
<dbReference type="GO" id="GO:0042597">
    <property type="term" value="C:periplasmic space"/>
    <property type="evidence" value="ECO:0007669"/>
    <property type="project" value="UniProtKB-ARBA"/>
</dbReference>
<sequence length="595" mass="66501">MKYKKLFSVVALGAAVTVGLSACGGGKSDKKSNGGKTEKTEDVSKFPVKTSNQEKAKEGGTLEAAVVMDTQFKGMFSETFSEDNYDAQFMQPSHESLFTSNGNFETTDDGVAKKDIDVDGKKITITITKDAKWSDGKPLVADDIIQPYLIIGNKDYSGIRYGEDFQNIVGMDEYHDGKADTISGIKKVDDKTVEISYKEMNPGMKQTSETVWTSAMPSHIFKDIPVKGMESSDAVRKNIVTFGPYKMEKINTGESVEYTPNEYYYGEKPKLSKITMRVAPSSSIVESLKAKKYDMVFSMPTDNYPNYKDIEGYEILGRQDLAYTYIGFKLGKWDGAKGESVYNPDSKMANKSLRQAMGYAIDNAAVANKFYNGLRQPANAIVPPIFDEFSDKSLVGYSKQDIDKANKLLDEAGYKKKDGEEFRRDPKGEKLEINFASMSGGETAQPLAEYYMDCWKEIGLDVKLSTGRLIEFQSFYDKLKNDSPDVDVYQAAWGLSSDPSQSGLYGPKAAFNYTRFVSDENTKLLNEIDSEKSFDGKYRTDKFKEWQEYVADEAFVIPTLFRDAVLPVSDKVTGFDWAYDVTSNPWSHVGVTDKK</sequence>
<feature type="region of interest" description="Disordered" evidence="4">
    <location>
        <begin position="25"/>
        <end position="57"/>
    </location>
</feature>
<keyword evidence="2" id="KW-0813">Transport</keyword>
<comment type="similarity">
    <text evidence="1">Belongs to the bacterial solute-binding protein 5 family.</text>
</comment>
<dbReference type="InterPro" id="IPR000914">
    <property type="entry name" value="SBP_5_dom"/>
</dbReference>
<dbReference type="InterPro" id="IPR030678">
    <property type="entry name" value="Peptide/Ni-bd"/>
</dbReference>
<dbReference type="KEGG" id="vte:BHY08_01280"/>
<dbReference type="AlphaFoldDB" id="A0A1J0A3S1"/>
<dbReference type="RefSeq" id="WP_071456146.1">
    <property type="nucleotide sequence ID" value="NZ_CP017267.1"/>
</dbReference>
<evidence type="ECO:0000259" key="6">
    <source>
        <dbReference type="Pfam" id="PF00496"/>
    </source>
</evidence>
<evidence type="ECO:0000313" key="8">
    <source>
        <dbReference type="Proteomes" id="UP000191200"/>
    </source>
</evidence>